<dbReference type="RefSeq" id="WP_188776265.1">
    <property type="nucleotide sequence ID" value="NZ_BMMB01000006.1"/>
</dbReference>
<organism evidence="1 2">
    <name type="scientific">Paenibacillus hunanensis</name>
    <dbReference type="NCBI Taxonomy" id="539262"/>
    <lineage>
        <taxon>Bacteria</taxon>
        <taxon>Bacillati</taxon>
        <taxon>Bacillota</taxon>
        <taxon>Bacilli</taxon>
        <taxon>Bacillales</taxon>
        <taxon>Paenibacillaceae</taxon>
        <taxon>Paenibacillus</taxon>
    </lineage>
</organism>
<accession>A0ABU1IYH3</accession>
<evidence type="ECO:0000313" key="2">
    <source>
        <dbReference type="Proteomes" id="UP001185028"/>
    </source>
</evidence>
<proteinExistence type="predicted"/>
<reference evidence="1 2" key="1">
    <citation type="submission" date="2023-07" db="EMBL/GenBank/DDBJ databases">
        <title>Genomic Encyclopedia of Type Strains, Phase IV (KMG-IV): sequencing the most valuable type-strain genomes for metagenomic binning, comparative biology and taxonomic classification.</title>
        <authorList>
            <person name="Goeker M."/>
        </authorList>
    </citation>
    <scope>NUCLEOTIDE SEQUENCE [LARGE SCALE GENOMIC DNA]</scope>
    <source>
        <strain evidence="1 2">DSM 22170</strain>
    </source>
</reference>
<dbReference type="EMBL" id="JAVDQH010000007">
    <property type="protein sequence ID" value="MDR6244219.1"/>
    <property type="molecule type" value="Genomic_DNA"/>
</dbReference>
<evidence type="ECO:0000313" key="1">
    <source>
        <dbReference type="EMBL" id="MDR6244219.1"/>
    </source>
</evidence>
<sequence length="142" mass="16500">MNQINTSAIIVKIENAALNHHLADLEHWINKLDLSDQLELHRHLSRNALQIIREQRHQLAVNDGVKEHIIWYELSNQPWSDAVLVETIAIYQETSWVAMESIVLVALKQNKATAQQVRHIGDVFASEEVTRQIQRWKERQGL</sequence>
<gene>
    <name evidence="1" type="ORF">JOC58_002112</name>
</gene>
<comment type="caution">
    <text evidence="1">The sequence shown here is derived from an EMBL/GenBank/DDBJ whole genome shotgun (WGS) entry which is preliminary data.</text>
</comment>
<protein>
    <submittedName>
        <fullName evidence="1">Uncharacterized protein</fullName>
    </submittedName>
</protein>
<name>A0ABU1IYH3_9BACL</name>
<dbReference type="Proteomes" id="UP001185028">
    <property type="component" value="Unassembled WGS sequence"/>
</dbReference>
<keyword evidence="2" id="KW-1185">Reference proteome</keyword>